<dbReference type="Proteomes" id="UP001314263">
    <property type="component" value="Unassembled WGS sequence"/>
</dbReference>
<dbReference type="PANTHER" id="PTHR14464:SF4">
    <property type="entry name" value="EXONUCLEASE V"/>
    <property type="match status" value="1"/>
</dbReference>
<organism evidence="3 4">
    <name type="scientific">Coccomyxa viridis</name>
    <dbReference type="NCBI Taxonomy" id="1274662"/>
    <lineage>
        <taxon>Eukaryota</taxon>
        <taxon>Viridiplantae</taxon>
        <taxon>Chlorophyta</taxon>
        <taxon>core chlorophytes</taxon>
        <taxon>Trebouxiophyceae</taxon>
        <taxon>Trebouxiophyceae incertae sedis</taxon>
        <taxon>Coccomyxaceae</taxon>
        <taxon>Coccomyxa</taxon>
    </lineage>
</organism>
<dbReference type="InterPro" id="IPR011604">
    <property type="entry name" value="PDDEXK-like_dom_sf"/>
</dbReference>
<name>A0AAV1HUQ3_9CHLO</name>
<reference evidence="3 4" key="1">
    <citation type="submission" date="2023-10" db="EMBL/GenBank/DDBJ databases">
        <authorList>
            <person name="Maclean D."/>
            <person name="Macfadyen A."/>
        </authorList>
    </citation>
    <scope>NUCLEOTIDE SEQUENCE [LARGE SCALE GENOMIC DNA]</scope>
</reference>
<dbReference type="PANTHER" id="PTHR14464">
    <property type="entry name" value="EXONUCLEASE V"/>
    <property type="match status" value="1"/>
</dbReference>
<evidence type="ECO:0000313" key="4">
    <source>
        <dbReference type="Proteomes" id="UP001314263"/>
    </source>
</evidence>
<dbReference type="EMBL" id="CAUYUE010000002">
    <property type="protein sequence ID" value="CAK0748306.1"/>
    <property type="molecule type" value="Genomic_DNA"/>
</dbReference>
<proteinExistence type="inferred from homology"/>
<dbReference type="InterPro" id="IPR019190">
    <property type="entry name" value="EXOV"/>
</dbReference>
<dbReference type="GO" id="GO:0005634">
    <property type="term" value="C:nucleus"/>
    <property type="evidence" value="ECO:0007669"/>
    <property type="project" value="TreeGrafter"/>
</dbReference>
<comment type="caution">
    <text evidence="3">The sequence shown here is derived from an EMBL/GenBank/DDBJ whole genome shotgun (WGS) entry which is preliminary data.</text>
</comment>
<evidence type="ECO:0000313" key="3">
    <source>
        <dbReference type="EMBL" id="CAK0748306.1"/>
    </source>
</evidence>
<comment type="similarity">
    <text evidence="1">Belongs to the EXO5 family.</text>
</comment>
<dbReference type="GO" id="GO:0036297">
    <property type="term" value="P:interstrand cross-link repair"/>
    <property type="evidence" value="ECO:0007669"/>
    <property type="project" value="TreeGrafter"/>
</dbReference>
<dbReference type="Gene3D" id="3.90.320.10">
    <property type="match status" value="1"/>
</dbReference>
<evidence type="ECO:0008006" key="5">
    <source>
        <dbReference type="Google" id="ProtNLM"/>
    </source>
</evidence>
<evidence type="ECO:0000256" key="1">
    <source>
        <dbReference type="ARBA" id="ARBA00009797"/>
    </source>
</evidence>
<gene>
    <name evidence="3" type="ORF">CVIRNUC_001829</name>
</gene>
<keyword evidence="4" id="KW-1185">Reference proteome</keyword>
<feature type="region of interest" description="Disordered" evidence="2">
    <location>
        <begin position="67"/>
        <end position="111"/>
    </location>
</feature>
<evidence type="ECO:0000256" key="2">
    <source>
        <dbReference type="SAM" id="MobiDB-lite"/>
    </source>
</evidence>
<sequence>MTDVFRDSLDWTAEDVALTELLIASADRLAAHQDHRGTESAPASPASIERRITRSLSRSKAAVAKSFGANVASKETDRRDTEGLPHEASGSGEQSEQCLQDSLPPDDSDAVPLQQADEQLQLPDLEATGLVRDRTGFRPHGFSVTDFTGAQWCQQQFAYGLSARLPEKVTETAAMMSGKELHRVLEAEVKEEGVVAVSSPEDAWALKLVDSLMCFRQLMKQGMTREIYIFGQLQGVWVKGIIDELRLDDLGKMVVVEHKTRRNASLPSDAQKDTARLQVMMYRTLLGNFADSCSAKTAAALFTMHGLDPKRSLGKPVKEYSRAKGIALVVNLAQIMTNLQRVVSKLPPCREEMEVSYIYQADRSVIGTMPVWHDNAYMQQLLAAQLSMFMGKRAPEKVPIADNWKCHYCIFLHTCGGPPRMRQEREAMS</sequence>
<accession>A0AAV1HUQ3</accession>
<protein>
    <recommendedName>
        <fullName evidence="5">Exonuclease V</fullName>
    </recommendedName>
</protein>
<dbReference type="GO" id="GO:0045145">
    <property type="term" value="F:single-stranded DNA 5'-3' DNA exonuclease activity"/>
    <property type="evidence" value="ECO:0007669"/>
    <property type="project" value="InterPro"/>
</dbReference>
<dbReference type="Pfam" id="PF09810">
    <property type="entry name" value="Exo5"/>
    <property type="match status" value="3"/>
</dbReference>
<feature type="compositionally biased region" description="Basic and acidic residues" evidence="2">
    <location>
        <begin position="74"/>
        <end position="85"/>
    </location>
</feature>
<dbReference type="AlphaFoldDB" id="A0AAV1HUQ3"/>
<feature type="compositionally biased region" description="Polar residues" evidence="2">
    <location>
        <begin position="91"/>
        <end position="100"/>
    </location>
</feature>